<dbReference type="InterPro" id="IPR029063">
    <property type="entry name" value="SAM-dependent_MTases_sf"/>
</dbReference>
<organism evidence="2 3">
    <name type="scientific">Durusdinium trenchii</name>
    <dbReference type="NCBI Taxonomy" id="1381693"/>
    <lineage>
        <taxon>Eukaryota</taxon>
        <taxon>Sar</taxon>
        <taxon>Alveolata</taxon>
        <taxon>Dinophyceae</taxon>
        <taxon>Suessiales</taxon>
        <taxon>Symbiodiniaceae</taxon>
        <taxon>Durusdinium</taxon>
    </lineage>
</organism>
<dbReference type="SUPFAM" id="SSF53335">
    <property type="entry name" value="S-adenosyl-L-methionine-dependent methyltransferases"/>
    <property type="match status" value="1"/>
</dbReference>
<name>A0ABP0MAY5_9DINO</name>
<keyword evidence="3" id="KW-1185">Reference proteome</keyword>
<comment type="caution">
    <text evidence="2">The sequence shown here is derived from an EMBL/GenBank/DDBJ whole genome shotgun (WGS) entry which is preliminary data.</text>
</comment>
<dbReference type="Proteomes" id="UP001642484">
    <property type="component" value="Unassembled WGS sequence"/>
</dbReference>
<protein>
    <submittedName>
        <fullName evidence="2">Uncharacterized protein</fullName>
    </submittedName>
</protein>
<evidence type="ECO:0000313" key="1">
    <source>
        <dbReference type="EMBL" id="CAK9047808.1"/>
    </source>
</evidence>
<dbReference type="EMBL" id="CAXAMN010016291">
    <property type="protein sequence ID" value="CAK9047808.1"/>
    <property type="molecule type" value="Genomic_DNA"/>
</dbReference>
<sequence length="359" mass="40969">MCRYYPKTNVPVADSDAPLGPQNIDETFQWAGAFLKRLYAHFGRAKVLRKLKQWRWNCTTLFSGVGCAETALLSLQSAVKKEIPHSVAPCARILWACEKDEHCQTVLQSTYNSCLFGDVMEFDLPSKTELWCLKHQRMCKCDVPRAPCQPYSKMGLQRKEKDPKFAVHERYWTQAQHAAEIHIVENVSEYDVASYKNHYLGPDSEWGCEVAKIDPRLWGFGCARPRVYAVLYNKKYVAWDEDFPFKDVLMGLRAQPVMKASDFFFLSPIPKPLARNLRDYMDSSKFSREHWEVAQRVITPEELFATHCLPVSSRHAKLSGSPQLQVSRTCRTQQVKMAGNGMNCPTMGVFVLAAILGLS</sequence>
<gene>
    <name evidence="1" type="ORF">CCMP2556_LOCUS24681</name>
    <name evidence="2" type="ORF">CCMP2556_LOCUS24900</name>
</gene>
<reference evidence="2 3" key="1">
    <citation type="submission" date="2024-02" db="EMBL/GenBank/DDBJ databases">
        <authorList>
            <person name="Chen Y."/>
            <person name="Shah S."/>
            <person name="Dougan E. K."/>
            <person name="Thang M."/>
            <person name="Chan C."/>
        </authorList>
    </citation>
    <scope>NUCLEOTIDE SEQUENCE [LARGE SCALE GENOMIC DNA]</scope>
</reference>
<evidence type="ECO:0000313" key="2">
    <source>
        <dbReference type="EMBL" id="CAK9048323.1"/>
    </source>
</evidence>
<dbReference type="Gene3D" id="3.40.50.150">
    <property type="entry name" value="Vaccinia Virus protein VP39"/>
    <property type="match status" value="1"/>
</dbReference>
<accession>A0ABP0MAY5</accession>
<evidence type="ECO:0000313" key="3">
    <source>
        <dbReference type="Proteomes" id="UP001642484"/>
    </source>
</evidence>
<proteinExistence type="predicted"/>
<dbReference type="EMBL" id="CAXAMN010016480">
    <property type="protein sequence ID" value="CAK9048323.1"/>
    <property type="molecule type" value="Genomic_DNA"/>
</dbReference>